<dbReference type="PROSITE" id="PS51123">
    <property type="entry name" value="OMPA_2"/>
    <property type="match status" value="1"/>
</dbReference>
<sequence length="467" mass="49576">MHGFYRWSAKWWPGLIPLAILWVVAAWVSTIPLETDLTARSTAALKNTILDKSQITVAGRDVSFSAEAFSEDGRRSAVSSVEATPGVRLVNDETRLVAEAKPFVWVAERDNVRVTLWGTAPLPASRGRIVEAARAALSGTEVSDRMGLKRGAPVRFDAAAVLLLDQVAKLKEGKAVISDTNISLSGMARDLGGREAIAAALKNLPEGFTVAANDVKAPPYVVQANKDPVTNTLTLSGYVPDNTIHAALASAAGRKFGNEKIVDNLKASIGAPGGFAAAVTTALGALSRLSTGTLVVSDREVKLSGDALYEVAADQIRASLARELPQGWQAKAEVSVKPAAAPVDASVCQQLFVQNLTKGRIRFEPSSASINVDSAGLLDRLVEIAMRCPNVRVEIAGHTDGDGDAAFNQSLSEKRALAVEEYLVKAGLPADRFSTIGYGSTQPIATNDTDEGKLQNRRIEFVVRQAP</sequence>
<dbReference type="PANTHER" id="PTHR30329">
    <property type="entry name" value="STATOR ELEMENT OF FLAGELLAR MOTOR COMPLEX"/>
    <property type="match status" value="1"/>
</dbReference>
<dbReference type="Pfam" id="PF00691">
    <property type="entry name" value="OmpA"/>
    <property type="match status" value="1"/>
</dbReference>
<dbReference type="RefSeq" id="WP_068737613.1">
    <property type="nucleotide sequence ID" value="NZ_LVYV01000054.1"/>
</dbReference>
<comment type="subcellular location">
    <subcellularLocation>
        <location evidence="1">Cell outer membrane</location>
    </subcellularLocation>
</comment>
<dbReference type="InterPro" id="IPR050330">
    <property type="entry name" value="Bact_OuterMem_StrucFunc"/>
</dbReference>
<dbReference type="PANTHER" id="PTHR30329:SF21">
    <property type="entry name" value="LIPOPROTEIN YIAD-RELATED"/>
    <property type="match status" value="1"/>
</dbReference>
<dbReference type="InterPro" id="IPR006665">
    <property type="entry name" value="OmpA-like"/>
</dbReference>
<dbReference type="PRINTS" id="PR01021">
    <property type="entry name" value="OMPADOMAIN"/>
</dbReference>
<feature type="domain" description="OmpA-like" evidence="5">
    <location>
        <begin position="350"/>
        <end position="467"/>
    </location>
</feature>
<evidence type="ECO:0000256" key="2">
    <source>
        <dbReference type="ARBA" id="ARBA00023136"/>
    </source>
</evidence>
<dbReference type="EMBL" id="LVYV01000054">
    <property type="protein sequence ID" value="KZD20830.1"/>
    <property type="molecule type" value="Genomic_DNA"/>
</dbReference>
<dbReference type="CDD" id="cd07185">
    <property type="entry name" value="OmpA_C-like"/>
    <property type="match status" value="1"/>
</dbReference>
<dbReference type="Proteomes" id="UP000076574">
    <property type="component" value="Unassembled WGS sequence"/>
</dbReference>
<keyword evidence="7" id="KW-1185">Reference proteome</keyword>
<organism evidence="6 7">
    <name type="scientific">Tardiphaga robiniae</name>
    <dbReference type="NCBI Taxonomy" id="943830"/>
    <lineage>
        <taxon>Bacteria</taxon>
        <taxon>Pseudomonadati</taxon>
        <taxon>Pseudomonadota</taxon>
        <taxon>Alphaproteobacteria</taxon>
        <taxon>Hyphomicrobiales</taxon>
        <taxon>Nitrobacteraceae</taxon>
        <taxon>Tardiphaga</taxon>
    </lineage>
</organism>
<reference evidence="6 7" key="1">
    <citation type="submission" date="2016-03" db="EMBL/GenBank/DDBJ databases">
        <title>Microsymbionts genomes from the relict species Vavilovia formosa (Stev.) Fed.</title>
        <authorList>
            <person name="Kopat V."/>
            <person name="Chirak E."/>
            <person name="Kimeklis A."/>
            <person name="Andronov E."/>
        </authorList>
    </citation>
    <scope>NUCLEOTIDE SEQUENCE [LARGE SCALE GENOMIC DNA]</scope>
    <source>
        <strain evidence="6 7">Vaf07</strain>
    </source>
</reference>
<dbReference type="PRINTS" id="PR01023">
    <property type="entry name" value="NAFLGMOTY"/>
</dbReference>
<dbReference type="InterPro" id="IPR006664">
    <property type="entry name" value="OMP_bac"/>
</dbReference>
<dbReference type="AlphaFoldDB" id="A0A163XF15"/>
<evidence type="ECO:0000313" key="7">
    <source>
        <dbReference type="Proteomes" id="UP000076574"/>
    </source>
</evidence>
<evidence type="ECO:0000256" key="4">
    <source>
        <dbReference type="PROSITE-ProRule" id="PRU00473"/>
    </source>
</evidence>
<dbReference type="Gene3D" id="3.30.1330.60">
    <property type="entry name" value="OmpA-like domain"/>
    <property type="match status" value="1"/>
</dbReference>
<keyword evidence="3" id="KW-0998">Cell outer membrane</keyword>
<name>A0A163XF15_9BRAD</name>
<comment type="caution">
    <text evidence="6">The sequence shown here is derived from an EMBL/GenBank/DDBJ whole genome shotgun (WGS) entry which is preliminary data.</text>
</comment>
<dbReference type="GO" id="GO:0009279">
    <property type="term" value="C:cell outer membrane"/>
    <property type="evidence" value="ECO:0007669"/>
    <property type="project" value="UniProtKB-SubCell"/>
</dbReference>
<evidence type="ECO:0000313" key="6">
    <source>
        <dbReference type="EMBL" id="KZD20830.1"/>
    </source>
</evidence>
<evidence type="ECO:0000256" key="1">
    <source>
        <dbReference type="ARBA" id="ARBA00004442"/>
    </source>
</evidence>
<dbReference type="Gene3D" id="3.40.1520.20">
    <property type="match status" value="2"/>
</dbReference>
<evidence type="ECO:0000256" key="3">
    <source>
        <dbReference type="ARBA" id="ARBA00023237"/>
    </source>
</evidence>
<gene>
    <name evidence="6" type="ORF">A4A58_16410</name>
</gene>
<accession>A0A163XF15</accession>
<protein>
    <recommendedName>
        <fullName evidence="5">OmpA-like domain-containing protein</fullName>
    </recommendedName>
</protein>
<dbReference type="STRING" id="943830.A4A58_16410"/>
<evidence type="ECO:0000259" key="5">
    <source>
        <dbReference type="PROSITE" id="PS51123"/>
    </source>
</evidence>
<proteinExistence type="predicted"/>
<dbReference type="InterPro" id="IPR036737">
    <property type="entry name" value="OmpA-like_sf"/>
</dbReference>
<keyword evidence="2 4" id="KW-0472">Membrane</keyword>
<dbReference type="SUPFAM" id="SSF103088">
    <property type="entry name" value="OmpA-like"/>
    <property type="match status" value="1"/>
</dbReference>
<dbReference type="OrthoDB" id="5525824at2"/>